<protein>
    <submittedName>
        <fullName evidence="7">Polyprenyl synthetase family protein</fullName>
    </submittedName>
</protein>
<evidence type="ECO:0000256" key="6">
    <source>
        <dbReference type="RuleBase" id="RU004466"/>
    </source>
</evidence>
<dbReference type="PANTHER" id="PTHR12001:SF69">
    <property type="entry name" value="ALL TRANS-POLYPRENYL-DIPHOSPHATE SYNTHASE PDSS1"/>
    <property type="match status" value="1"/>
</dbReference>
<dbReference type="SUPFAM" id="SSF48576">
    <property type="entry name" value="Terpenoid synthases"/>
    <property type="match status" value="1"/>
</dbReference>
<organism evidence="7 8">
    <name type="scientific">Nannocystis punicea</name>
    <dbReference type="NCBI Taxonomy" id="2995304"/>
    <lineage>
        <taxon>Bacteria</taxon>
        <taxon>Pseudomonadati</taxon>
        <taxon>Myxococcota</taxon>
        <taxon>Polyangia</taxon>
        <taxon>Nannocystales</taxon>
        <taxon>Nannocystaceae</taxon>
        <taxon>Nannocystis</taxon>
    </lineage>
</organism>
<comment type="cofactor">
    <cofactor evidence="1">
        <name>Mg(2+)</name>
        <dbReference type="ChEBI" id="CHEBI:18420"/>
    </cofactor>
</comment>
<keyword evidence="5" id="KW-0460">Magnesium</keyword>
<dbReference type="InterPro" id="IPR000092">
    <property type="entry name" value="Polyprenyl_synt"/>
</dbReference>
<keyword evidence="3 6" id="KW-0808">Transferase</keyword>
<reference evidence="7" key="1">
    <citation type="submission" date="2022-11" db="EMBL/GenBank/DDBJ databases">
        <title>Minimal conservation of predation-associated metabolite biosynthetic gene clusters underscores biosynthetic potential of Myxococcota including descriptions for ten novel species: Archangium lansinium sp. nov., Myxococcus landrumus sp. nov., Nannocystis bai.</title>
        <authorList>
            <person name="Ahearne A."/>
            <person name="Stevens C."/>
            <person name="Dowd S."/>
        </authorList>
    </citation>
    <scope>NUCLEOTIDE SEQUENCE</scope>
    <source>
        <strain evidence="7">Fl3</strain>
    </source>
</reference>
<evidence type="ECO:0000256" key="4">
    <source>
        <dbReference type="ARBA" id="ARBA00022723"/>
    </source>
</evidence>
<dbReference type="Gene3D" id="1.10.600.10">
    <property type="entry name" value="Farnesyl Diphosphate Synthase"/>
    <property type="match status" value="1"/>
</dbReference>
<dbReference type="PROSITE" id="PS00444">
    <property type="entry name" value="POLYPRENYL_SYNTHASE_2"/>
    <property type="match status" value="1"/>
</dbReference>
<dbReference type="CDD" id="cd00685">
    <property type="entry name" value="Trans_IPPS_HT"/>
    <property type="match status" value="1"/>
</dbReference>
<dbReference type="InterPro" id="IPR033749">
    <property type="entry name" value="Polyprenyl_synt_CS"/>
</dbReference>
<evidence type="ECO:0000313" key="7">
    <source>
        <dbReference type="EMBL" id="WAS98642.1"/>
    </source>
</evidence>
<evidence type="ECO:0000256" key="5">
    <source>
        <dbReference type="ARBA" id="ARBA00022842"/>
    </source>
</evidence>
<gene>
    <name evidence="7" type="ORF">O0S08_21105</name>
</gene>
<evidence type="ECO:0000256" key="3">
    <source>
        <dbReference type="ARBA" id="ARBA00022679"/>
    </source>
</evidence>
<evidence type="ECO:0000256" key="2">
    <source>
        <dbReference type="ARBA" id="ARBA00006706"/>
    </source>
</evidence>
<proteinExistence type="inferred from homology"/>
<dbReference type="Proteomes" id="UP001164459">
    <property type="component" value="Chromosome"/>
</dbReference>
<dbReference type="Pfam" id="PF00348">
    <property type="entry name" value="polyprenyl_synt"/>
    <property type="match status" value="1"/>
</dbReference>
<name>A0ABY7HHT3_9BACT</name>
<dbReference type="PANTHER" id="PTHR12001">
    <property type="entry name" value="GERANYLGERANYL PYROPHOSPHATE SYNTHASE"/>
    <property type="match status" value="1"/>
</dbReference>
<keyword evidence="4" id="KW-0479">Metal-binding</keyword>
<sequence>MTPPATHAALQSSPATPGTALEQAVGLVAGELTEVEARLEQLLQSSIAIIPELGGQLAFAGGKRFRPLVTLLAARAVGFIDPVRITVAAVGELLHTATLLHDDVIDAGEFRRGRPTARLQYGNGMAVLTGDFCLARGLQAIAYSGRLHAVQTLSDAVTRMAEGEVAQLQIAGDAALDKARYYLVIERKTAALIAWCASVGGLPAPERSAWLHRYGLEIGYAFQIADDVLDYAGALHDTGKARGQDLRDGKLTLPLILACERDPGLGRAVQQLLAHGPPVDPAAAEAIVARVAASPGVELAARAAEDHAETAVAQLAELPPSAARDALVELARSVSRRVR</sequence>
<dbReference type="RefSeq" id="WP_269041000.1">
    <property type="nucleotide sequence ID" value="NZ_CP114040.1"/>
</dbReference>
<dbReference type="EMBL" id="CP114040">
    <property type="protein sequence ID" value="WAS98642.1"/>
    <property type="molecule type" value="Genomic_DNA"/>
</dbReference>
<keyword evidence="8" id="KW-1185">Reference proteome</keyword>
<accession>A0ABY7HHT3</accession>
<evidence type="ECO:0000256" key="1">
    <source>
        <dbReference type="ARBA" id="ARBA00001946"/>
    </source>
</evidence>
<comment type="similarity">
    <text evidence="2 6">Belongs to the FPP/GGPP synthase family.</text>
</comment>
<dbReference type="PROSITE" id="PS00723">
    <property type="entry name" value="POLYPRENYL_SYNTHASE_1"/>
    <property type="match status" value="1"/>
</dbReference>
<dbReference type="SFLD" id="SFLDS00005">
    <property type="entry name" value="Isoprenoid_Synthase_Type_I"/>
    <property type="match status" value="1"/>
</dbReference>
<evidence type="ECO:0000313" key="8">
    <source>
        <dbReference type="Proteomes" id="UP001164459"/>
    </source>
</evidence>
<dbReference type="InterPro" id="IPR008949">
    <property type="entry name" value="Isoprenoid_synthase_dom_sf"/>
</dbReference>